<accession>A0A8J4QA44</accession>
<dbReference type="OrthoDB" id="75710at2759"/>
<dbReference type="InterPro" id="IPR011009">
    <property type="entry name" value="Kinase-like_dom_sf"/>
</dbReference>
<comment type="caution">
    <text evidence="1">The sequence shown here is derived from an EMBL/GenBank/DDBJ whole genome shotgun (WGS) entry which is preliminary data.</text>
</comment>
<dbReference type="Gene3D" id="1.10.510.10">
    <property type="entry name" value="Transferase(Phosphotransferase) domain 1"/>
    <property type="match status" value="1"/>
</dbReference>
<dbReference type="SUPFAM" id="SSF56112">
    <property type="entry name" value="Protein kinase-like (PK-like)"/>
    <property type="match status" value="1"/>
</dbReference>
<dbReference type="AlphaFoldDB" id="A0A8J4QA44"/>
<evidence type="ECO:0000313" key="1">
    <source>
        <dbReference type="EMBL" id="KAF3946552.1"/>
    </source>
</evidence>
<dbReference type="GO" id="GO:0009506">
    <property type="term" value="C:plasmodesma"/>
    <property type="evidence" value="ECO:0007669"/>
    <property type="project" value="TreeGrafter"/>
</dbReference>
<proteinExistence type="predicted"/>
<dbReference type="Proteomes" id="UP000737018">
    <property type="component" value="Unassembled WGS sequence"/>
</dbReference>
<organism evidence="1 2">
    <name type="scientific">Castanea mollissima</name>
    <name type="common">Chinese chestnut</name>
    <dbReference type="NCBI Taxonomy" id="60419"/>
    <lineage>
        <taxon>Eukaryota</taxon>
        <taxon>Viridiplantae</taxon>
        <taxon>Streptophyta</taxon>
        <taxon>Embryophyta</taxon>
        <taxon>Tracheophyta</taxon>
        <taxon>Spermatophyta</taxon>
        <taxon>Magnoliopsida</taxon>
        <taxon>eudicotyledons</taxon>
        <taxon>Gunneridae</taxon>
        <taxon>Pentapetalae</taxon>
        <taxon>rosids</taxon>
        <taxon>fabids</taxon>
        <taxon>Fagales</taxon>
        <taxon>Fagaceae</taxon>
        <taxon>Castanea</taxon>
    </lineage>
</organism>
<gene>
    <name evidence="1" type="ORF">CMV_027194</name>
</gene>
<reference evidence="1" key="1">
    <citation type="submission" date="2020-03" db="EMBL/GenBank/DDBJ databases">
        <title>Castanea mollissima Vanexum genome sequencing.</title>
        <authorList>
            <person name="Staton M."/>
        </authorList>
    </citation>
    <scope>NUCLEOTIDE SEQUENCE</scope>
    <source>
        <tissue evidence="1">Leaf</tissue>
    </source>
</reference>
<dbReference type="GO" id="GO:0004714">
    <property type="term" value="F:transmembrane receptor protein tyrosine kinase activity"/>
    <property type="evidence" value="ECO:0007669"/>
    <property type="project" value="InterPro"/>
</dbReference>
<name>A0A8J4QA44_9ROSI</name>
<dbReference type="GO" id="GO:0005886">
    <property type="term" value="C:plasma membrane"/>
    <property type="evidence" value="ECO:0007669"/>
    <property type="project" value="TreeGrafter"/>
</dbReference>
<dbReference type="PANTHER" id="PTHR27003:SF287">
    <property type="entry name" value="PROTEIN KINASE DOMAIN-CONTAINING PROTEIN"/>
    <property type="match status" value="1"/>
</dbReference>
<dbReference type="PANTHER" id="PTHR27003">
    <property type="entry name" value="OS07G0166700 PROTEIN"/>
    <property type="match status" value="1"/>
</dbReference>
<sequence>MGLDYEQQGLAYWASLCFEEGKLDQIIDPHLIDQMSTESLKMYANIAYKCVCEDRDQRPQMVEVLRALEFAKELQEIADDGGHGVMINEEVPLCVGENQVVSRTRKKCEMGQSCPTLGNKSTPHKELLRFLSEKVGLKWVKSPKLGCFFAASEYNALPRIEVQLPDLSRCGPYTTPGKFVIEISKVEEP</sequence>
<evidence type="ECO:0000313" key="2">
    <source>
        <dbReference type="Proteomes" id="UP000737018"/>
    </source>
</evidence>
<keyword evidence="2" id="KW-1185">Reference proteome</keyword>
<dbReference type="InterPro" id="IPR045272">
    <property type="entry name" value="ANXUR1/2-like"/>
</dbReference>
<protein>
    <submittedName>
        <fullName evidence="1">Uncharacterized protein</fullName>
    </submittedName>
</protein>
<dbReference type="EMBL" id="JRKL02008992">
    <property type="protein sequence ID" value="KAF3946552.1"/>
    <property type="molecule type" value="Genomic_DNA"/>
</dbReference>